<name>A0A2P2QFD5_RHIMU</name>
<reference evidence="1" key="1">
    <citation type="submission" date="2018-02" db="EMBL/GenBank/DDBJ databases">
        <title>Rhizophora mucronata_Transcriptome.</title>
        <authorList>
            <person name="Meera S.P."/>
            <person name="Sreeshan A."/>
            <person name="Augustine A."/>
        </authorList>
    </citation>
    <scope>NUCLEOTIDE SEQUENCE</scope>
    <source>
        <tissue evidence="1">Leaf</tissue>
    </source>
</reference>
<accession>A0A2P2QFD5</accession>
<proteinExistence type="predicted"/>
<organism evidence="1">
    <name type="scientific">Rhizophora mucronata</name>
    <name type="common">Asiatic mangrove</name>
    <dbReference type="NCBI Taxonomy" id="61149"/>
    <lineage>
        <taxon>Eukaryota</taxon>
        <taxon>Viridiplantae</taxon>
        <taxon>Streptophyta</taxon>
        <taxon>Embryophyta</taxon>
        <taxon>Tracheophyta</taxon>
        <taxon>Spermatophyta</taxon>
        <taxon>Magnoliopsida</taxon>
        <taxon>eudicotyledons</taxon>
        <taxon>Gunneridae</taxon>
        <taxon>Pentapetalae</taxon>
        <taxon>rosids</taxon>
        <taxon>fabids</taxon>
        <taxon>Malpighiales</taxon>
        <taxon>Rhizophoraceae</taxon>
        <taxon>Rhizophora</taxon>
    </lineage>
</organism>
<sequence>MDADFLFNSGDGQITVYVPHLHDNFTIVFLGYMLIHGRDTIEQKV</sequence>
<dbReference type="AlphaFoldDB" id="A0A2P2QFD5"/>
<protein>
    <submittedName>
        <fullName evidence="1">Uncharacterized protein</fullName>
    </submittedName>
</protein>
<dbReference type="EMBL" id="GGEC01085217">
    <property type="protein sequence ID" value="MBX65701.1"/>
    <property type="molecule type" value="Transcribed_RNA"/>
</dbReference>
<evidence type="ECO:0000313" key="1">
    <source>
        <dbReference type="EMBL" id="MBX65701.1"/>
    </source>
</evidence>